<comment type="caution">
    <text evidence="2">The sequence shown here is derived from an EMBL/GenBank/DDBJ whole genome shotgun (WGS) entry which is preliminary data.</text>
</comment>
<keyword evidence="3" id="KW-1185">Reference proteome</keyword>
<sequence length="268" mass="30598">MSTTKTHPTTFLTLPTELRHQILLHTISNFDKPPQQPLQWPSLTYKLEPLDIWIQRGGNLEDLANQLVDVSITRRLAFHICKYNLSMVHVDIDDDVVYAMERAFPQLLERDEKAFKERSDRWYRLACKWQRTYGMRRCPSPADLITRITYRQVGSILSRNLFELPRVEMEAVVEKKGIPGLVGDVLVSLGVAAMPLGRGEAFTIERFNKLWALQLDCEDRLSVSGTQVNRGNATLDKATPAKGAATDTDTNTEELERRYASYSGSHYV</sequence>
<organism evidence="2 3">
    <name type="scientific">Venturia inaequalis</name>
    <name type="common">Apple scab fungus</name>
    <dbReference type="NCBI Taxonomy" id="5025"/>
    <lineage>
        <taxon>Eukaryota</taxon>
        <taxon>Fungi</taxon>
        <taxon>Dikarya</taxon>
        <taxon>Ascomycota</taxon>
        <taxon>Pezizomycotina</taxon>
        <taxon>Dothideomycetes</taxon>
        <taxon>Pleosporomycetidae</taxon>
        <taxon>Venturiales</taxon>
        <taxon>Venturiaceae</taxon>
        <taxon>Venturia</taxon>
    </lineage>
</organism>
<dbReference type="EMBL" id="WNWR01000008">
    <property type="protein sequence ID" value="KAE9994357.1"/>
    <property type="molecule type" value="Genomic_DNA"/>
</dbReference>
<gene>
    <name evidence="2" type="ORF">EG327_010797</name>
</gene>
<dbReference type="AlphaFoldDB" id="A0A8H3VVJ3"/>
<dbReference type="Proteomes" id="UP000490939">
    <property type="component" value="Unassembled WGS sequence"/>
</dbReference>
<evidence type="ECO:0000313" key="2">
    <source>
        <dbReference type="EMBL" id="KAE9994357.1"/>
    </source>
</evidence>
<evidence type="ECO:0000256" key="1">
    <source>
        <dbReference type="SAM" id="MobiDB-lite"/>
    </source>
</evidence>
<name>A0A8H3VVJ3_VENIN</name>
<reference evidence="2 3" key="1">
    <citation type="submission" date="2019-07" db="EMBL/GenBank/DDBJ databases">
        <title>Venturia inaequalis Genome Resource.</title>
        <authorList>
            <person name="Lichtner F.J."/>
        </authorList>
    </citation>
    <scope>NUCLEOTIDE SEQUENCE [LARGE SCALE GENOMIC DNA]</scope>
    <source>
        <strain evidence="2 3">DMI_063113</strain>
    </source>
</reference>
<proteinExistence type="predicted"/>
<feature type="region of interest" description="Disordered" evidence="1">
    <location>
        <begin position="232"/>
        <end position="254"/>
    </location>
</feature>
<accession>A0A8H3VVJ3</accession>
<evidence type="ECO:0000313" key="3">
    <source>
        <dbReference type="Proteomes" id="UP000490939"/>
    </source>
</evidence>
<protein>
    <submittedName>
        <fullName evidence="2">Uncharacterized protein</fullName>
    </submittedName>
</protein>